<dbReference type="Gene3D" id="3.40.50.720">
    <property type="entry name" value="NAD(P)-binding Rossmann-like Domain"/>
    <property type="match status" value="1"/>
</dbReference>
<dbReference type="Proteomes" id="UP000708148">
    <property type="component" value="Unassembled WGS sequence"/>
</dbReference>
<dbReference type="EMBL" id="CAJHUC010001184">
    <property type="protein sequence ID" value="CAD7700142.1"/>
    <property type="molecule type" value="Genomic_DNA"/>
</dbReference>
<evidence type="ECO:0000256" key="1">
    <source>
        <dbReference type="SAM" id="MobiDB-lite"/>
    </source>
</evidence>
<organism evidence="2 3">
    <name type="scientific">Ostreobium quekettii</name>
    <dbReference type="NCBI Taxonomy" id="121088"/>
    <lineage>
        <taxon>Eukaryota</taxon>
        <taxon>Viridiplantae</taxon>
        <taxon>Chlorophyta</taxon>
        <taxon>core chlorophytes</taxon>
        <taxon>Ulvophyceae</taxon>
        <taxon>TCBD clade</taxon>
        <taxon>Bryopsidales</taxon>
        <taxon>Ostreobineae</taxon>
        <taxon>Ostreobiaceae</taxon>
        <taxon>Ostreobium</taxon>
    </lineage>
</organism>
<sequence>MSPCGDHSARSVSGTCRSPEAVEWLRLQGINAYRLDLEMDQHLCSEAQRYLESATHILSSIPPLLQDRSEAVDPVSVVSTLAFEGCRFYWSTRRISSQPQHGLDTSAARVSMETGKADG</sequence>
<evidence type="ECO:0000313" key="3">
    <source>
        <dbReference type="Proteomes" id="UP000708148"/>
    </source>
</evidence>
<accession>A0A8S1J1W4</accession>
<feature type="region of interest" description="Disordered" evidence="1">
    <location>
        <begin position="99"/>
        <end position="119"/>
    </location>
</feature>
<proteinExistence type="predicted"/>
<protein>
    <submittedName>
        <fullName evidence="2">Uncharacterized protein</fullName>
    </submittedName>
</protein>
<comment type="caution">
    <text evidence="2">The sequence shown here is derived from an EMBL/GenBank/DDBJ whole genome shotgun (WGS) entry which is preliminary data.</text>
</comment>
<name>A0A8S1J1W4_9CHLO</name>
<dbReference type="AlphaFoldDB" id="A0A8S1J1W4"/>
<keyword evidence="3" id="KW-1185">Reference proteome</keyword>
<gene>
    <name evidence="2" type="ORF">OSTQU699_LOCUS5501</name>
</gene>
<evidence type="ECO:0000313" key="2">
    <source>
        <dbReference type="EMBL" id="CAD7700142.1"/>
    </source>
</evidence>
<reference evidence="2" key="1">
    <citation type="submission" date="2020-12" db="EMBL/GenBank/DDBJ databases">
        <authorList>
            <person name="Iha C."/>
        </authorList>
    </citation>
    <scope>NUCLEOTIDE SEQUENCE</scope>
</reference>